<dbReference type="InterPro" id="IPR000760">
    <property type="entry name" value="Inositol_monophosphatase-like"/>
</dbReference>
<evidence type="ECO:0000313" key="5">
    <source>
        <dbReference type="EMBL" id="MEX0405888.1"/>
    </source>
</evidence>
<dbReference type="InterPro" id="IPR020583">
    <property type="entry name" value="Inositol_monoP_metal-BS"/>
</dbReference>
<dbReference type="PRINTS" id="PR00377">
    <property type="entry name" value="IMPHPHTASES"/>
</dbReference>
<dbReference type="SUPFAM" id="SSF56655">
    <property type="entry name" value="Carbohydrate phosphatase"/>
    <property type="match status" value="1"/>
</dbReference>
<protein>
    <submittedName>
        <fullName evidence="5">Inositol monophosphatase family protein</fullName>
    </submittedName>
</protein>
<sequence>MSPFGRDELAAVAGLMRQASLAEILPRFHAGDRGDVRQKTSLLDLVTDTDLAAERMLTEGLQRLFPGVPVIGEEACSADPSLLEGLDRMPSYFLVDPIDGTKNFASGLPLFGTMIAFVEDDAVMAGIILDPIGDDFVMALRGKGAWFQARDASETRLTVAEARPVAEMVGLVSWMFLAEPLRSRVSAGMTATLGAAEYRAAAHHYRLLARKAYDFALWGKLMPWDHAAGSLIHAEAGGYNARFDGSAYRPSLTAGGLLAAPDEASWRALHATLLA</sequence>
<organism evidence="5 6">
    <name type="scientific">Aquibium pacificus</name>
    <dbReference type="NCBI Taxonomy" id="3153579"/>
    <lineage>
        <taxon>Bacteria</taxon>
        <taxon>Pseudomonadati</taxon>
        <taxon>Pseudomonadota</taxon>
        <taxon>Alphaproteobacteria</taxon>
        <taxon>Hyphomicrobiales</taxon>
        <taxon>Phyllobacteriaceae</taxon>
        <taxon>Aquibium</taxon>
    </lineage>
</organism>
<evidence type="ECO:0000256" key="3">
    <source>
        <dbReference type="ARBA" id="ARBA00022801"/>
    </source>
</evidence>
<dbReference type="Gene3D" id="3.30.540.10">
    <property type="entry name" value="Fructose-1,6-Bisphosphatase, subunit A, domain 1"/>
    <property type="match status" value="1"/>
</dbReference>
<accession>A0ABV3SGL3</accession>
<proteinExistence type="inferred from homology"/>
<dbReference type="PANTHER" id="PTHR20854:SF4">
    <property type="entry name" value="INOSITOL-1-MONOPHOSPHATASE-RELATED"/>
    <property type="match status" value="1"/>
</dbReference>
<dbReference type="RefSeq" id="WP_367953761.1">
    <property type="nucleotide sequence ID" value="NZ_JBDPGJ010000002.1"/>
</dbReference>
<dbReference type="PROSITE" id="PS00629">
    <property type="entry name" value="IMP_1"/>
    <property type="match status" value="1"/>
</dbReference>
<keyword evidence="4" id="KW-0460">Magnesium</keyword>
<dbReference type="EMBL" id="JBDPGJ010000002">
    <property type="protein sequence ID" value="MEX0405888.1"/>
    <property type="molecule type" value="Genomic_DNA"/>
</dbReference>
<dbReference type="Proteomes" id="UP001556692">
    <property type="component" value="Unassembled WGS sequence"/>
</dbReference>
<dbReference type="Gene3D" id="3.40.190.80">
    <property type="match status" value="1"/>
</dbReference>
<dbReference type="PANTHER" id="PTHR20854">
    <property type="entry name" value="INOSITOL MONOPHOSPHATASE"/>
    <property type="match status" value="1"/>
</dbReference>
<comment type="similarity">
    <text evidence="1">Belongs to the inositol monophosphatase superfamily.</text>
</comment>
<name>A0ABV3SGL3_9HYPH</name>
<keyword evidence="2" id="KW-0479">Metal-binding</keyword>
<evidence type="ECO:0000256" key="1">
    <source>
        <dbReference type="ARBA" id="ARBA00009759"/>
    </source>
</evidence>
<evidence type="ECO:0000313" key="6">
    <source>
        <dbReference type="Proteomes" id="UP001556692"/>
    </source>
</evidence>
<dbReference type="Pfam" id="PF00459">
    <property type="entry name" value="Inositol_P"/>
    <property type="match status" value="1"/>
</dbReference>
<evidence type="ECO:0000256" key="4">
    <source>
        <dbReference type="ARBA" id="ARBA00022842"/>
    </source>
</evidence>
<keyword evidence="3" id="KW-0378">Hydrolase</keyword>
<comment type="caution">
    <text evidence="5">The sequence shown here is derived from an EMBL/GenBank/DDBJ whole genome shotgun (WGS) entry which is preliminary data.</text>
</comment>
<evidence type="ECO:0000256" key="2">
    <source>
        <dbReference type="ARBA" id="ARBA00022723"/>
    </source>
</evidence>
<reference evidence="5 6" key="1">
    <citation type="submission" date="2024-05" db="EMBL/GenBank/DDBJ databases">
        <authorList>
            <person name="Jiang F."/>
        </authorList>
    </citation>
    <scope>NUCLEOTIDE SEQUENCE [LARGE SCALE GENOMIC DNA]</scope>
    <source>
        <strain evidence="5 6">LZ166</strain>
    </source>
</reference>
<keyword evidence="6" id="KW-1185">Reference proteome</keyword>
<gene>
    <name evidence="5" type="ORF">ABGN05_09470</name>
</gene>